<dbReference type="EMBL" id="VIKT02000005">
    <property type="protein sequence ID" value="NHF62481.1"/>
    <property type="molecule type" value="Genomic_DNA"/>
</dbReference>
<organism evidence="2 3">
    <name type="scientific">Microcella pacifica</name>
    <dbReference type="NCBI Taxonomy" id="2591847"/>
    <lineage>
        <taxon>Bacteria</taxon>
        <taxon>Bacillati</taxon>
        <taxon>Actinomycetota</taxon>
        <taxon>Actinomycetes</taxon>
        <taxon>Micrococcales</taxon>
        <taxon>Microbacteriaceae</taxon>
        <taxon>Microcella</taxon>
    </lineage>
</organism>
<reference evidence="2 3" key="1">
    <citation type="submission" date="2019-06" db="EMBL/GenBank/DDBJ databases">
        <authorList>
            <person name="De-Chao Zhang Q."/>
        </authorList>
    </citation>
    <scope>NUCLEOTIDE SEQUENCE [LARGE SCALE GENOMIC DNA]</scope>
    <source>
        <strain evidence="2 3">KN1116</strain>
    </source>
</reference>
<keyword evidence="1" id="KW-0472">Membrane</keyword>
<accession>A0A9E5JP23</accession>
<evidence type="ECO:0000313" key="3">
    <source>
        <dbReference type="Proteomes" id="UP000818266"/>
    </source>
</evidence>
<feature type="transmembrane region" description="Helical" evidence="1">
    <location>
        <begin position="88"/>
        <end position="106"/>
    </location>
</feature>
<evidence type="ECO:0000256" key="1">
    <source>
        <dbReference type="SAM" id="Phobius"/>
    </source>
</evidence>
<dbReference type="AlphaFoldDB" id="A0A9E5JP23"/>
<evidence type="ECO:0000313" key="2">
    <source>
        <dbReference type="EMBL" id="NHF62481.1"/>
    </source>
</evidence>
<proteinExistence type="predicted"/>
<feature type="transmembrane region" description="Helical" evidence="1">
    <location>
        <begin position="112"/>
        <end position="130"/>
    </location>
</feature>
<protein>
    <submittedName>
        <fullName evidence="2">Uncharacterized protein</fullName>
    </submittedName>
</protein>
<sequence>MSALDSLPTFVVTTLVAGTGVGAAVPLVHRVVTSGPASVLDGWAMTMAGLLLLYGAMLGLFLAGSAAAGAVTLGLLAGRPRWSWMRPIAPFVGANVALMWVPFLTFMWWESLLFMLIPSVTVGVTAWLPWRGGFMSARAVASVRQDQDATRLVGTVRAE</sequence>
<gene>
    <name evidence="2" type="ORF">FK219_004370</name>
</gene>
<feature type="transmembrane region" description="Helical" evidence="1">
    <location>
        <begin position="47"/>
        <end position="76"/>
    </location>
</feature>
<keyword evidence="1" id="KW-0812">Transmembrane</keyword>
<comment type="caution">
    <text evidence="2">The sequence shown here is derived from an EMBL/GenBank/DDBJ whole genome shotgun (WGS) entry which is preliminary data.</text>
</comment>
<keyword evidence="3" id="KW-1185">Reference proteome</keyword>
<dbReference type="RefSeq" id="WP_152583211.1">
    <property type="nucleotide sequence ID" value="NZ_VIKT02000005.1"/>
</dbReference>
<keyword evidence="1" id="KW-1133">Transmembrane helix</keyword>
<reference evidence="2 3" key="2">
    <citation type="submission" date="2020-03" db="EMBL/GenBank/DDBJ databases">
        <title>Chryseoglobus sp. isolated from a deep-sea seamount.</title>
        <authorList>
            <person name="Zhang D.-C."/>
        </authorList>
    </citation>
    <scope>NUCLEOTIDE SEQUENCE [LARGE SCALE GENOMIC DNA]</scope>
    <source>
        <strain evidence="2 3">KN1116</strain>
    </source>
</reference>
<dbReference type="Proteomes" id="UP000818266">
    <property type="component" value="Unassembled WGS sequence"/>
</dbReference>
<name>A0A9E5JP23_9MICO</name>